<dbReference type="STRING" id="1397694.GCA_000702585_00735"/>
<organism evidence="2 3">
    <name type="scientific">Exiguobacterium aurantiacum</name>
    <dbReference type="NCBI Taxonomy" id="33987"/>
    <lineage>
        <taxon>Bacteria</taxon>
        <taxon>Bacillati</taxon>
        <taxon>Bacillota</taxon>
        <taxon>Bacilli</taxon>
        <taxon>Bacillales</taxon>
        <taxon>Bacillales Family XII. Incertae Sedis</taxon>
        <taxon>Exiguobacterium</taxon>
    </lineage>
</organism>
<sequence length="265" mass="29762">MKRLELARRIERIKAEGTSAYIRHRKQTPPYEGSELIVENKGHVFRMGNMSFAVGFGLNRPTSFYDLHQMEKWVRGKNVSRLHVEVCPLADMSLIRLLQERNYTLDHFLDVWLLDVTQFETTLPAPHQVEPVDADNVNEWARAIAAGFAEAGSVLQETVDTAKGFYALPENKAFLVRDGEKAVAGGILAVQDGMGELFLTSTIPAYRGKGYQTQLILERIAHAKASGCQYVTVTTKVDTASGRNMERLGFQPFYQKAVMKSPILK</sequence>
<evidence type="ECO:0000259" key="1">
    <source>
        <dbReference type="PROSITE" id="PS51186"/>
    </source>
</evidence>
<gene>
    <name evidence="2" type="ORF">NCTC13163_00215</name>
</gene>
<dbReference type="Gene3D" id="3.40.630.30">
    <property type="match status" value="1"/>
</dbReference>
<feature type="domain" description="N-acetyltransferase" evidence="1">
    <location>
        <begin position="127"/>
        <end position="265"/>
    </location>
</feature>
<dbReference type="GO" id="GO:0016747">
    <property type="term" value="F:acyltransferase activity, transferring groups other than amino-acyl groups"/>
    <property type="evidence" value="ECO:0007669"/>
    <property type="project" value="InterPro"/>
</dbReference>
<dbReference type="AlphaFoldDB" id="A0A377FR01"/>
<dbReference type="EMBL" id="UGGP01000001">
    <property type="protein sequence ID" value="STO06875.1"/>
    <property type="molecule type" value="Genomic_DNA"/>
</dbReference>
<accession>A0A377FR01</accession>
<dbReference type="PROSITE" id="PS51186">
    <property type="entry name" value="GNAT"/>
    <property type="match status" value="1"/>
</dbReference>
<dbReference type="CDD" id="cd04301">
    <property type="entry name" value="NAT_SF"/>
    <property type="match status" value="1"/>
</dbReference>
<dbReference type="InterPro" id="IPR000182">
    <property type="entry name" value="GNAT_dom"/>
</dbReference>
<dbReference type="SUPFAM" id="SSF55729">
    <property type="entry name" value="Acyl-CoA N-acyltransferases (Nat)"/>
    <property type="match status" value="1"/>
</dbReference>
<name>A0A377FR01_9BACL</name>
<dbReference type="OrthoDB" id="2350893at2"/>
<evidence type="ECO:0000313" key="2">
    <source>
        <dbReference type="EMBL" id="STO06875.1"/>
    </source>
</evidence>
<reference evidence="2 3" key="1">
    <citation type="submission" date="2018-06" db="EMBL/GenBank/DDBJ databases">
        <authorList>
            <consortium name="Pathogen Informatics"/>
            <person name="Doyle S."/>
        </authorList>
    </citation>
    <scope>NUCLEOTIDE SEQUENCE [LARGE SCALE GENOMIC DNA]</scope>
    <source>
        <strain evidence="2 3">NCTC13163</strain>
    </source>
</reference>
<proteinExistence type="predicted"/>
<evidence type="ECO:0000313" key="3">
    <source>
        <dbReference type="Proteomes" id="UP000254060"/>
    </source>
</evidence>
<dbReference type="Proteomes" id="UP000254060">
    <property type="component" value="Unassembled WGS sequence"/>
</dbReference>
<dbReference type="RefSeq" id="WP_029334074.1">
    <property type="nucleotide sequence ID" value="NZ_UGGP01000001.1"/>
</dbReference>
<dbReference type="InterPro" id="IPR016181">
    <property type="entry name" value="Acyl_CoA_acyltransferase"/>
</dbReference>
<protein>
    <recommendedName>
        <fullName evidence="1">N-acetyltransferase domain-containing protein</fullName>
    </recommendedName>
</protein>
<dbReference type="Pfam" id="PF00583">
    <property type="entry name" value="Acetyltransf_1"/>
    <property type="match status" value="1"/>
</dbReference>